<name>A0ABU9BAZ6_9BURK</name>
<feature type="region of interest" description="Disordered" evidence="3">
    <location>
        <begin position="1"/>
        <end position="38"/>
    </location>
</feature>
<sequence length="179" mass="18548">MSQLPDTPSSPSGPTPDAAPPSAVRSVPATPADASPALRVRTGDWATLGPAASVVRQRVFVEEQGVPAELELDEADALCVHALAEDDGGVIGTGRLLPAEAGVAKVGRMAVLPRGRGRGIGAALLRALTEAAVARGDRELRLHAQLSARGFYERAGYAVDGEVFVEAGIEHIEMARRLG</sequence>
<evidence type="ECO:0000256" key="1">
    <source>
        <dbReference type="ARBA" id="ARBA00022679"/>
    </source>
</evidence>
<organism evidence="5 6">
    <name type="scientific">Pseudaquabacterium rugosum</name>
    <dbReference type="NCBI Taxonomy" id="2984194"/>
    <lineage>
        <taxon>Bacteria</taxon>
        <taxon>Pseudomonadati</taxon>
        <taxon>Pseudomonadota</taxon>
        <taxon>Betaproteobacteria</taxon>
        <taxon>Burkholderiales</taxon>
        <taxon>Sphaerotilaceae</taxon>
        <taxon>Pseudaquabacterium</taxon>
    </lineage>
</organism>
<evidence type="ECO:0000256" key="3">
    <source>
        <dbReference type="SAM" id="MobiDB-lite"/>
    </source>
</evidence>
<feature type="compositionally biased region" description="Low complexity" evidence="3">
    <location>
        <begin position="20"/>
        <end position="32"/>
    </location>
</feature>
<reference evidence="5 6" key="1">
    <citation type="submission" date="2024-04" db="EMBL/GenBank/DDBJ databases">
        <title>Novel species of the genus Ideonella isolated from streams.</title>
        <authorList>
            <person name="Lu H."/>
        </authorList>
    </citation>
    <scope>NUCLEOTIDE SEQUENCE [LARGE SCALE GENOMIC DNA]</scope>
    <source>
        <strain evidence="5 6">BYS139W</strain>
    </source>
</reference>
<evidence type="ECO:0000313" key="5">
    <source>
        <dbReference type="EMBL" id="MEK8026294.1"/>
    </source>
</evidence>
<comment type="caution">
    <text evidence="5">The sequence shown here is derived from an EMBL/GenBank/DDBJ whole genome shotgun (WGS) entry which is preliminary data.</text>
</comment>
<keyword evidence="6" id="KW-1185">Reference proteome</keyword>
<feature type="compositionally biased region" description="Low complexity" evidence="3">
    <location>
        <begin position="1"/>
        <end position="10"/>
    </location>
</feature>
<dbReference type="PANTHER" id="PTHR43877:SF2">
    <property type="entry name" value="AMINOALKYLPHOSPHONATE N-ACETYLTRANSFERASE-RELATED"/>
    <property type="match status" value="1"/>
</dbReference>
<dbReference type="CDD" id="cd04301">
    <property type="entry name" value="NAT_SF"/>
    <property type="match status" value="1"/>
</dbReference>
<evidence type="ECO:0000256" key="2">
    <source>
        <dbReference type="ARBA" id="ARBA00023315"/>
    </source>
</evidence>
<dbReference type="Proteomes" id="UP001368500">
    <property type="component" value="Unassembled WGS sequence"/>
</dbReference>
<dbReference type="PROSITE" id="PS51186">
    <property type="entry name" value="GNAT"/>
    <property type="match status" value="1"/>
</dbReference>
<proteinExistence type="predicted"/>
<dbReference type="InterPro" id="IPR016181">
    <property type="entry name" value="Acyl_CoA_acyltransferase"/>
</dbReference>
<dbReference type="Gene3D" id="3.40.630.30">
    <property type="match status" value="1"/>
</dbReference>
<dbReference type="RefSeq" id="WP_341374070.1">
    <property type="nucleotide sequence ID" value="NZ_JBBUTF010000007.1"/>
</dbReference>
<keyword evidence="2 5" id="KW-0012">Acyltransferase</keyword>
<dbReference type="PANTHER" id="PTHR43877">
    <property type="entry name" value="AMINOALKYLPHOSPHONATE N-ACETYLTRANSFERASE-RELATED-RELATED"/>
    <property type="match status" value="1"/>
</dbReference>
<evidence type="ECO:0000313" key="6">
    <source>
        <dbReference type="Proteomes" id="UP001368500"/>
    </source>
</evidence>
<dbReference type="GO" id="GO:0016746">
    <property type="term" value="F:acyltransferase activity"/>
    <property type="evidence" value="ECO:0007669"/>
    <property type="project" value="UniProtKB-KW"/>
</dbReference>
<dbReference type="SUPFAM" id="SSF55729">
    <property type="entry name" value="Acyl-CoA N-acyltransferases (Nat)"/>
    <property type="match status" value="1"/>
</dbReference>
<keyword evidence="1 5" id="KW-0808">Transferase</keyword>
<accession>A0ABU9BAZ6</accession>
<gene>
    <name evidence="5" type="ORF">AACH11_10020</name>
</gene>
<dbReference type="EMBL" id="JBBUTF010000007">
    <property type="protein sequence ID" value="MEK8026294.1"/>
    <property type="molecule type" value="Genomic_DNA"/>
</dbReference>
<dbReference type="EC" id="2.3.1.-" evidence="5"/>
<dbReference type="InterPro" id="IPR000182">
    <property type="entry name" value="GNAT_dom"/>
</dbReference>
<protein>
    <submittedName>
        <fullName evidence="5">GNAT family N-acetyltransferase</fullName>
        <ecNumber evidence="5">2.3.1.-</ecNumber>
    </submittedName>
</protein>
<feature type="domain" description="N-acetyltransferase" evidence="4">
    <location>
        <begin position="24"/>
        <end position="179"/>
    </location>
</feature>
<dbReference type="InterPro" id="IPR050832">
    <property type="entry name" value="Bact_Acetyltransf"/>
</dbReference>
<dbReference type="Pfam" id="PF13673">
    <property type="entry name" value="Acetyltransf_10"/>
    <property type="match status" value="1"/>
</dbReference>
<evidence type="ECO:0000259" key="4">
    <source>
        <dbReference type="PROSITE" id="PS51186"/>
    </source>
</evidence>